<dbReference type="AlphaFoldDB" id="A0A179BHQ8"/>
<organism evidence="1">
    <name type="scientific">Rhizobium leguminosarum</name>
    <dbReference type="NCBI Taxonomy" id="384"/>
    <lineage>
        <taxon>Bacteria</taxon>
        <taxon>Pseudomonadati</taxon>
        <taxon>Pseudomonadota</taxon>
        <taxon>Alphaproteobacteria</taxon>
        <taxon>Hyphomicrobiales</taxon>
        <taxon>Rhizobiaceae</taxon>
        <taxon>Rhizobium/Agrobacterium group</taxon>
        <taxon>Rhizobium</taxon>
    </lineage>
</organism>
<gene>
    <name evidence="1" type="ORF">A4U53_27840</name>
</gene>
<name>A0A179BHQ8_RHILE</name>
<reference evidence="1" key="1">
    <citation type="submission" date="2016-04" db="EMBL/GenBank/DDBJ databases">
        <title>Fast-growing isolate from the root nodules of Vavilovia formosa.</title>
        <authorList>
            <person name="Kimeklis A."/>
            <person name="Safronova V."/>
            <person name="Belimov A."/>
            <person name="Andronov E."/>
        </authorList>
    </citation>
    <scope>NUCLEOTIDE SEQUENCE [LARGE SCALE GENOMIC DNA]</scope>
    <source>
        <strain evidence="1">Vaf-46</strain>
    </source>
</reference>
<proteinExistence type="predicted"/>
<comment type="caution">
    <text evidence="1">The sequence shown here is derived from an EMBL/GenBank/DDBJ whole genome shotgun (WGS) entry which is preliminary data.</text>
</comment>
<dbReference type="EMBL" id="LWBS01000391">
    <property type="protein sequence ID" value="OAP91277.1"/>
    <property type="molecule type" value="Genomic_DNA"/>
</dbReference>
<sequence>MIPAPAPIVVPPEARRPCVLAPKPAVDPATNSAPEDQVFEMSATDRFEIRSCDRRRAAVVAAIDAANGAAP</sequence>
<protein>
    <submittedName>
        <fullName evidence="1">Uncharacterized protein</fullName>
    </submittedName>
</protein>
<evidence type="ECO:0000313" key="1">
    <source>
        <dbReference type="EMBL" id="OAP91277.1"/>
    </source>
</evidence>
<accession>A0A179BHQ8</accession>